<keyword evidence="3" id="KW-0862">Zinc</keyword>
<dbReference type="AlphaFoldDB" id="A0A9C6XAL9"/>
<dbReference type="OrthoDB" id="6340503at2759"/>
<keyword evidence="1" id="KW-0479">Metal-binding</keyword>
<dbReference type="PROSITE" id="PS50089">
    <property type="entry name" value="ZF_RING_2"/>
    <property type="match status" value="1"/>
</dbReference>
<evidence type="ECO:0000313" key="8">
    <source>
        <dbReference type="RefSeq" id="XP_052132301.1"/>
    </source>
</evidence>
<dbReference type="GO" id="GO:0005654">
    <property type="term" value="C:nucleoplasm"/>
    <property type="evidence" value="ECO:0007669"/>
    <property type="project" value="TreeGrafter"/>
</dbReference>
<dbReference type="PANTHER" id="PTHR25462">
    <property type="entry name" value="BONUS, ISOFORM C-RELATED"/>
    <property type="match status" value="1"/>
</dbReference>
<dbReference type="GO" id="GO:0061630">
    <property type="term" value="F:ubiquitin protein ligase activity"/>
    <property type="evidence" value="ECO:0007669"/>
    <property type="project" value="TreeGrafter"/>
</dbReference>
<evidence type="ECO:0000256" key="2">
    <source>
        <dbReference type="ARBA" id="ARBA00022771"/>
    </source>
</evidence>
<keyword evidence="7" id="KW-1185">Reference proteome</keyword>
<evidence type="ECO:0000256" key="4">
    <source>
        <dbReference type="PROSITE-ProRule" id="PRU00175"/>
    </source>
</evidence>
<dbReference type="KEGG" id="foc:113211804"/>
<dbReference type="GeneID" id="113211804"/>
<dbReference type="Pfam" id="PF13639">
    <property type="entry name" value="zf-RING_2"/>
    <property type="match status" value="1"/>
</dbReference>
<proteinExistence type="predicted"/>
<dbReference type="GO" id="GO:0008270">
    <property type="term" value="F:zinc ion binding"/>
    <property type="evidence" value="ECO:0007669"/>
    <property type="project" value="UniProtKB-KW"/>
</dbReference>
<dbReference type="SMART" id="SM00184">
    <property type="entry name" value="RING"/>
    <property type="match status" value="1"/>
</dbReference>
<organism evidence="7 8">
    <name type="scientific">Frankliniella occidentalis</name>
    <name type="common">Western flower thrips</name>
    <name type="synonym">Euthrips occidentalis</name>
    <dbReference type="NCBI Taxonomy" id="133901"/>
    <lineage>
        <taxon>Eukaryota</taxon>
        <taxon>Metazoa</taxon>
        <taxon>Ecdysozoa</taxon>
        <taxon>Arthropoda</taxon>
        <taxon>Hexapoda</taxon>
        <taxon>Insecta</taxon>
        <taxon>Pterygota</taxon>
        <taxon>Neoptera</taxon>
        <taxon>Paraneoptera</taxon>
        <taxon>Thysanoptera</taxon>
        <taxon>Terebrantia</taxon>
        <taxon>Thripoidea</taxon>
        <taxon>Thripidae</taxon>
        <taxon>Frankliniella</taxon>
    </lineage>
</organism>
<reference evidence="8" key="1">
    <citation type="journal article" date="2018" name="Proc. Natl. Acad. Sci. U.S.A.">
        <title>Phylogenomics and the evolution of hemipteroid insects.</title>
        <authorList>
            <person name="Johnson K.P."/>
            <person name="Dietrich C.H."/>
            <person name="Friedrich F."/>
            <person name="Beutel R.G."/>
            <person name="Wipfler B."/>
            <person name="Peters R.S."/>
            <person name="Allen J.M."/>
            <person name="Petersen M."/>
            <person name="Donath A."/>
            <person name="Walden K.K."/>
            <person name="Kozlov A.M."/>
            <person name="Podsiadlowski L."/>
            <person name="Mayer C."/>
            <person name="Meusemann K."/>
            <person name="Vasilikopoulos A."/>
            <person name="Waterhouse R.M."/>
            <person name="Cameron S.L."/>
            <person name="Weirauch C."/>
            <person name="Swanson D.R."/>
            <person name="Percy D.M."/>
            <person name="Hardy N.B."/>
            <person name="Terry I."/>
            <person name="Liu S."/>
            <person name="Zhou X."/>
            <person name="Misof B."/>
            <person name="Robertson H.M."/>
            <person name="Yoshizawa K."/>
        </authorList>
    </citation>
    <scope>NUCLEOTIDE SEQUENCE</scope>
    <source>
        <tissue evidence="8">Whole organism</tissue>
    </source>
</reference>
<dbReference type="Gene3D" id="3.30.40.10">
    <property type="entry name" value="Zinc/RING finger domain, C3HC4 (zinc finger)"/>
    <property type="match status" value="1"/>
</dbReference>
<sequence length="264" mass="28705">MTNPLRSGESDGFFGKPTRTQAPLSSFTFGTPSTSAGFGGSTSSGATTSSTTKPNFSFPVFGSAFANDGQSSTSISNKSNFGKGPTLECTICLEQLDKDKRVPKVMPCGHTVCLQCMQRLSDKNCCPTCRQKFDGAPEDLPNNFMVLQLLEEVRPDWTPRAWCLDCCTAVVQSCWDKHDVLPSKRALKHKLHGVLQKAAFELPTLDNKCQGDQAMQALTLMAGESWNVTVQGKDHKIEGTVGKAEDPLIQAMWLIMAAKITCKK</sequence>
<evidence type="ECO:0000256" key="5">
    <source>
        <dbReference type="SAM" id="MobiDB-lite"/>
    </source>
</evidence>
<dbReference type="Proteomes" id="UP000504606">
    <property type="component" value="Unplaced"/>
</dbReference>
<protein>
    <submittedName>
        <fullName evidence="8">Uncharacterized protein LOC113211804</fullName>
    </submittedName>
</protein>
<feature type="region of interest" description="Disordered" evidence="5">
    <location>
        <begin position="1"/>
        <end position="27"/>
    </location>
</feature>
<reference evidence="8" key="2">
    <citation type="submission" date="2025-08" db="UniProtKB">
        <authorList>
            <consortium name="RefSeq"/>
        </authorList>
    </citation>
    <scope>IDENTIFICATION</scope>
    <source>
        <tissue evidence="8">Whole organism</tissue>
    </source>
</reference>
<dbReference type="RefSeq" id="XP_052132301.1">
    <property type="nucleotide sequence ID" value="XM_052276341.1"/>
</dbReference>
<name>A0A9C6XAL9_FRAOC</name>
<evidence type="ECO:0000256" key="1">
    <source>
        <dbReference type="ARBA" id="ARBA00022723"/>
    </source>
</evidence>
<dbReference type="PROSITE" id="PS00518">
    <property type="entry name" value="ZF_RING_1"/>
    <property type="match status" value="1"/>
</dbReference>
<dbReference type="InterPro" id="IPR013083">
    <property type="entry name" value="Znf_RING/FYVE/PHD"/>
</dbReference>
<evidence type="ECO:0000313" key="7">
    <source>
        <dbReference type="Proteomes" id="UP000504606"/>
    </source>
</evidence>
<dbReference type="PANTHER" id="PTHR25462:SF305">
    <property type="entry name" value="RING-TYPE DOMAIN-CONTAINING PROTEIN"/>
    <property type="match status" value="1"/>
</dbReference>
<evidence type="ECO:0000259" key="6">
    <source>
        <dbReference type="PROSITE" id="PS50089"/>
    </source>
</evidence>
<dbReference type="InterPro" id="IPR047153">
    <property type="entry name" value="TRIM45/56/19-like"/>
</dbReference>
<evidence type="ECO:0000256" key="3">
    <source>
        <dbReference type="ARBA" id="ARBA00022833"/>
    </source>
</evidence>
<keyword evidence="2 4" id="KW-0863">Zinc-finger</keyword>
<accession>A0A9C6XAL9</accession>
<feature type="domain" description="RING-type" evidence="6">
    <location>
        <begin position="89"/>
        <end position="130"/>
    </location>
</feature>
<dbReference type="SUPFAM" id="SSF57850">
    <property type="entry name" value="RING/U-box"/>
    <property type="match status" value="1"/>
</dbReference>
<dbReference type="InterPro" id="IPR001841">
    <property type="entry name" value="Znf_RING"/>
</dbReference>
<dbReference type="InterPro" id="IPR017907">
    <property type="entry name" value="Znf_RING_CS"/>
</dbReference>
<gene>
    <name evidence="8" type="primary">LOC113211804</name>
</gene>